<gene>
    <name evidence="2" type="ORF">MGSAQ_000445</name>
    <name evidence="1" type="ORF">MGSAQ_000446</name>
</gene>
<evidence type="ECO:0000313" key="2">
    <source>
        <dbReference type="EMBL" id="KTF08059.1"/>
    </source>
</evidence>
<name>A0A1B6NX78_9ZZZZ</name>
<dbReference type="EMBL" id="AYSL01000178">
    <property type="protein sequence ID" value="KTF08058.1"/>
    <property type="molecule type" value="Genomic_DNA"/>
</dbReference>
<organism evidence="2">
    <name type="scientific">marine sediment metagenome</name>
    <dbReference type="NCBI Taxonomy" id="412755"/>
    <lineage>
        <taxon>unclassified sequences</taxon>
        <taxon>metagenomes</taxon>
        <taxon>ecological metagenomes</taxon>
    </lineage>
</organism>
<dbReference type="AlphaFoldDB" id="A0A1B6NX78"/>
<evidence type="ECO:0000313" key="1">
    <source>
        <dbReference type="EMBL" id="KTF08058.1"/>
    </source>
</evidence>
<reference evidence="2" key="1">
    <citation type="submission" date="2013-11" db="EMBL/GenBank/DDBJ databases">
        <title>Microbial diversity, functional groups and degradation webs in Northern and Southern Mediterranean and Red Sea marine crude oil polluted sites.</title>
        <authorList>
            <person name="Daffonchio D."/>
            <person name="Mapelli F."/>
            <person name="Ferrer M."/>
            <person name="Richter M."/>
            <person name="Cherif A."/>
            <person name="Malkawi H.I."/>
            <person name="Yakimov M.M."/>
            <person name="Abdel-Fattah Y.R."/>
            <person name="Blaghen M."/>
            <person name="Golyshin P.N."/>
            <person name="Kalogerakis N."/>
            <person name="Boon N."/>
            <person name="Magagnini M."/>
            <person name="Fava F."/>
        </authorList>
    </citation>
    <scope>NUCLEOTIDE SEQUENCE</scope>
</reference>
<protein>
    <submittedName>
        <fullName evidence="2">Uncharacterized protein</fullName>
    </submittedName>
</protein>
<proteinExistence type="predicted"/>
<comment type="caution">
    <text evidence="2">The sequence shown here is derived from an EMBL/GenBank/DDBJ whole genome shotgun (WGS) entry which is preliminary data.</text>
</comment>
<accession>A0A1B6NX78</accession>
<dbReference type="EMBL" id="AYSL01000177">
    <property type="protein sequence ID" value="KTF08059.1"/>
    <property type="molecule type" value="Genomic_DNA"/>
</dbReference>
<sequence>MARGIKTRQLIISDHYLGCLFSRGSASMTHHALLH</sequence>